<gene>
    <name evidence="4" type="ORF">X474_20160</name>
</gene>
<feature type="transmembrane region" description="Helical" evidence="1">
    <location>
        <begin position="348"/>
        <end position="369"/>
    </location>
</feature>
<keyword evidence="1" id="KW-0472">Membrane</keyword>
<proteinExistence type="predicted"/>
<feature type="domain" description="Acyltransferase 3" evidence="2">
    <location>
        <begin position="6"/>
        <end position="333"/>
    </location>
</feature>
<keyword evidence="1" id="KW-0812">Transmembrane</keyword>
<feature type="transmembrane region" description="Helical" evidence="1">
    <location>
        <begin position="167"/>
        <end position="185"/>
    </location>
</feature>
<evidence type="ECO:0000259" key="3">
    <source>
        <dbReference type="Pfam" id="PF19040"/>
    </source>
</evidence>
<name>A0A0D2J230_9BACT</name>
<evidence type="ECO:0000313" key="5">
    <source>
        <dbReference type="Proteomes" id="UP000032233"/>
    </source>
</evidence>
<dbReference type="PANTHER" id="PTHR23028:SF53">
    <property type="entry name" value="ACYL_TRANSF_3 DOMAIN-CONTAINING PROTEIN"/>
    <property type="match status" value="1"/>
</dbReference>
<dbReference type="InterPro" id="IPR043968">
    <property type="entry name" value="SGNH"/>
</dbReference>
<feature type="domain" description="SGNH" evidence="3">
    <location>
        <begin position="405"/>
        <end position="643"/>
    </location>
</feature>
<feature type="transmembrane region" description="Helical" evidence="1">
    <location>
        <begin position="72"/>
        <end position="91"/>
    </location>
</feature>
<dbReference type="Pfam" id="PF01757">
    <property type="entry name" value="Acyl_transf_3"/>
    <property type="match status" value="1"/>
</dbReference>
<dbReference type="InterPro" id="IPR050879">
    <property type="entry name" value="Acyltransferase_3"/>
</dbReference>
<dbReference type="InterPro" id="IPR002656">
    <property type="entry name" value="Acyl_transf_3_dom"/>
</dbReference>
<dbReference type="OrthoDB" id="5501619at2"/>
<feature type="transmembrane region" description="Helical" evidence="1">
    <location>
        <begin position="191"/>
        <end position="213"/>
    </location>
</feature>
<feature type="transmembrane region" description="Helical" evidence="1">
    <location>
        <begin position="31"/>
        <end position="51"/>
    </location>
</feature>
<dbReference type="Pfam" id="PF19040">
    <property type="entry name" value="SGNH"/>
    <property type="match status" value="1"/>
</dbReference>
<comment type="caution">
    <text evidence="4">The sequence shown here is derived from an EMBL/GenBank/DDBJ whole genome shotgun (WGS) entry which is preliminary data.</text>
</comment>
<dbReference type="GO" id="GO:0016747">
    <property type="term" value="F:acyltransferase activity, transferring groups other than amino-acyl groups"/>
    <property type="evidence" value="ECO:0007669"/>
    <property type="project" value="InterPro"/>
</dbReference>
<feature type="transmembrane region" description="Helical" evidence="1">
    <location>
        <begin position="282"/>
        <end position="306"/>
    </location>
</feature>
<evidence type="ECO:0000259" key="2">
    <source>
        <dbReference type="Pfam" id="PF01757"/>
    </source>
</evidence>
<evidence type="ECO:0000313" key="4">
    <source>
        <dbReference type="EMBL" id="KIX12294.1"/>
    </source>
</evidence>
<accession>A0A0D2J230</accession>
<feature type="transmembrane region" description="Helical" evidence="1">
    <location>
        <begin position="7"/>
        <end position="25"/>
    </location>
</feature>
<keyword evidence="5" id="KW-1185">Reference proteome</keyword>
<organism evidence="4 5">
    <name type="scientific">Dethiosulfatarculus sandiegensis</name>
    <dbReference type="NCBI Taxonomy" id="1429043"/>
    <lineage>
        <taxon>Bacteria</taxon>
        <taxon>Pseudomonadati</taxon>
        <taxon>Thermodesulfobacteriota</taxon>
        <taxon>Desulfarculia</taxon>
        <taxon>Desulfarculales</taxon>
        <taxon>Desulfarculaceae</taxon>
        <taxon>Dethiosulfatarculus</taxon>
    </lineage>
</organism>
<feature type="transmembrane region" description="Helical" evidence="1">
    <location>
        <begin position="135"/>
        <end position="155"/>
    </location>
</feature>
<feature type="transmembrane region" description="Helical" evidence="1">
    <location>
        <begin position="318"/>
        <end position="336"/>
    </location>
</feature>
<protein>
    <recommendedName>
        <fullName evidence="6">Acyltransferase</fullName>
    </recommendedName>
</protein>
<feature type="transmembrane region" description="Helical" evidence="1">
    <location>
        <begin position="225"/>
        <end position="242"/>
    </location>
</feature>
<dbReference type="InParanoid" id="A0A0D2J230"/>
<dbReference type="Proteomes" id="UP000032233">
    <property type="component" value="Unassembled WGS sequence"/>
</dbReference>
<sequence length="680" mass="77792">MRYRPDIDGLRALAIIPVLFFHAGLPGFSGGYVGVDIFFVISGFLIGGIILEQKQNRSFSYLHFYERRARRLLPTLFTVIACTLIAGYFFLMPENYEELFESAAYTTLFSSNFFFLNNINYFAQNAEFMPLLHTWSLAVEEQFYIVWPLILALYLKIRNKWSDLSGLLFLGLILSASFVCSVWYLSDHAQAVFYMLPFRLWELGLGTLVLIILRSHPNMTKFHPAAFSILGLALCLGSVFLLEKQSAFPGLNALPVCLGAGLLLFFGSAAKNKISQGFSWSVLVFIGKISYALYLWHWVIFAYFRIYKNSLNLSSLDGYSLIGLTFLLSVLTWFLVENPLRFKTSKKQILAFSLGVGSLLLAVTTWGVMTDGASFRMKMDISYLKSKKVMWYWPSNIKEVKGLSKNVCFFGADWETAQKRLILWGDSHAEHYAPLIEAAIDPEKTSVLLWHKAPAFIDDDKVRRWHDRGTRFSRHCGIRRRLMENWLENQPHKIDGIILAAAWSNYAQSLFSKDHKKRSRAKGQKLMALGLKSLLKKLAPKYPVIILSDLPRPGRILLACAYQKAIPLLRAHDDRMCRPLDRAWVDKRQGPTTRILKKVASKFPRVQVVDAVDRMCSDGNCPIFIEGRLLYQDSNHIRRNLSKREKQILVKKLGLEEALAFKPGQMRLADRQAKDRQEAK</sequence>
<reference evidence="4 5" key="1">
    <citation type="submission" date="2013-11" db="EMBL/GenBank/DDBJ databases">
        <title>Metagenomic analysis of a methanogenic consortium involved in long chain n-alkane degradation.</title>
        <authorList>
            <person name="Davidova I.A."/>
            <person name="Callaghan A.V."/>
            <person name="Wawrik B."/>
            <person name="Pruitt S."/>
            <person name="Marks C."/>
            <person name="Duncan K.E."/>
            <person name="Suflita J.M."/>
        </authorList>
    </citation>
    <scope>NUCLEOTIDE SEQUENCE [LARGE SCALE GENOMIC DNA]</scope>
    <source>
        <strain evidence="4 5">SPR</strain>
    </source>
</reference>
<dbReference type="AlphaFoldDB" id="A0A0D2J230"/>
<dbReference type="STRING" id="1429043.X474_20160"/>
<evidence type="ECO:0000256" key="1">
    <source>
        <dbReference type="SAM" id="Phobius"/>
    </source>
</evidence>
<keyword evidence="1" id="KW-1133">Transmembrane helix</keyword>
<evidence type="ECO:0008006" key="6">
    <source>
        <dbReference type="Google" id="ProtNLM"/>
    </source>
</evidence>
<dbReference type="GO" id="GO:0016020">
    <property type="term" value="C:membrane"/>
    <property type="evidence" value="ECO:0007669"/>
    <property type="project" value="TreeGrafter"/>
</dbReference>
<dbReference type="PANTHER" id="PTHR23028">
    <property type="entry name" value="ACETYLTRANSFERASE"/>
    <property type="match status" value="1"/>
</dbReference>
<dbReference type="RefSeq" id="WP_044350884.1">
    <property type="nucleotide sequence ID" value="NZ_AZAC01000034.1"/>
</dbReference>
<dbReference type="EMBL" id="AZAC01000034">
    <property type="protein sequence ID" value="KIX12294.1"/>
    <property type="molecule type" value="Genomic_DNA"/>
</dbReference>
<feature type="transmembrane region" description="Helical" evidence="1">
    <location>
        <begin position="248"/>
        <end position="270"/>
    </location>
</feature>
<dbReference type="GO" id="GO:0009103">
    <property type="term" value="P:lipopolysaccharide biosynthetic process"/>
    <property type="evidence" value="ECO:0007669"/>
    <property type="project" value="TreeGrafter"/>
</dbReference>